<keyword evidence="2" id="KW-0614">Plasmid</keyword>
<dbReference type="HOGENOM" id="CLU_061980_4_0_0"/>
<dbReference type="AlphaFoldDB" id="F0RPH3"/>
<protein>
    <recommendedName>
        <fullName evidence="1">MobA-like NTP transferase domain-containing protein</fullName>
    </recommendedName>
</protein>
<dbReference type="SUPFAM" id="SSF53448">
    <property type="entry name" value="Nucleotide-diphospho-sugar transferases"/>
    <property type="match status" value="1"/>
</dbReference>
<gene>
    <name evidence="2" type="ordered locus">Deipr_2149</name>
</gene>
<name>F0RPH3_DEIPM</name>
<dbReference type="Proteomes" id="UP000007718">
    <property type="component" value="Plasmid pDEIPR01"/>
</dbReference>
<evidence type="ECO:0000259" key="1">
    <source>
        <dbReference type="Pfam" id="PF12804"/>
    </source>
</evidence>
<dbReference type="InterPro" id="IPR025877">
    <property type="entry name" value="MobA-like_NTP_Trfase"/>
</dbReference>
<keyword evidence="3" id="KW-1185">Reference proteome</keyword>
<reference evidence="2 3" key="1">
    <citation type="submission" date="2011-02" db="EMBL/GenBank/DDBJ databases">
        <title>The complete sequence of plasmid1 of Deinococcus proteolyticus DSM 20540.</title>
        <authorList>
            <consortium name="US DOE Joint Genome Institute (JGI-PGF)"/>
            <person name="Lucas S."/>
            <person name="Copeland A."/>
            <person name="Lapidus A."/>
            <person name="Bruce D."/>
            <person name="Goodwin L."/>
            <person name="Pitluck S."/>
            <person name="Kyrpides N."/>
            <person name="Mavromatis K."/>
            <person name="Pagani I."/>
            <person name="Ivanova N."/>
            <person name="Ovchinnikova G."/>
            <person name="Zeytun A."/>
            <person name="Detter J.C."/>
            <person name="Han C."/>
            <person name="Land M."/>
            <person name="Hauser L."/>
            <person name="Markowitz V."/>
            <person name="Cheng J.-F."/>
            <person name="Hugenholtz P."/>
            <person name="Woyke T."/>
            <person name="Wu D."/>
            <person name="Pukall R."/>
            <person name="Steenblock K."/>
            <person name="Brambilla E."/>
            <person name="Klenk H.-P."/>
            <person name="Eisen J.A."/>
        </authorList>
    </citation>
    <scope>NUCLEOTIDE SEQUENCE [LARGE SCALE GENOMIC DNA]</scope>
    <source>
        <strain evidence="3">ATCC 35074 / DSM 20540 / JCM 6276 / NBRC 101906 / NCIMB 13154 / VKM Ac-1939 / CCM 2703 / MRP</strain>
        <plasmid evidence="3">Plasmid pDEIPR01</plasmid>
    </source>
</reference>
<geneLocation type="plasmid" evidence="2 3">
    <name>pDEIPR01</name>
</geneLocation>
<dbReference type="PANTHER" id="PTHR43777">
    <property type="entry name" value="MOLYBDENUM COFACTOR CYTIDYLYLTRANSFERASE"/>
    <property type="match status" value="1"/>
</dbReference>
<evidence type="ECO:0000313" key="2">
    <source>
        <dbReference type="EMBL" id="ADY27279.1"/>
    </source>
</evidence>
<dbReference type="Gene3D" id="3.90.550.10">
    <property type="entry name" value="Spore Coat Polysaccharide Biosynthesis Protein SpsA, Chain A"/>
    <property type="match status" value="1"/>
</dbReference>
<dbReference type="GO" id="GO:0016779">
    <property type="term" value="F:nucleotidyltransferase activity"/>
    <property type="evidence" value="ECO:0007669"/>
    <property type="project" value="UniProtKB-ARBA"/>
</dbReference>
<organism evidence="2 3">
    <name type="scientific">Deinococcus proteolyticus (strain ATCC 35074 / DSM 20540 / JCM 6276 / NBRC 101906 / NCIMB 13154 / VKM Ac-1939 / CCM 2703 / MRP)</name>
    <dbReference type="NCBI Taxonomy" id="693977"/>
    <lineage>
        <taxon>Bacteria</taxon>
        <taxon>Thermotogati</taxon>
        <taxon>Deinococcota</taxon>
        <taxon>Deinococci</taxon>
        <taxon>Deinococcales</taxon>
        <taxon>Deinococcaceae</taxon>
        <taxon>Deinococcus</taxon>
    </lineage>
</organism>
<dbReference type="KEGG" id="dpt:Deipr_2149"/>
<dbReference type="InterPro" id="IPR029044">
    <property type="entry name" value="Nucleotide-diphossugar_trans"/>
</dbReference>
<dbReference type="OrthoDB" id="285216at2"/>
<dbReference type="PANTHER" id="PTHR43777:SF1">
    <property type="entry name" value="MOLYBDENUM COFACTOR CYTIDYLYLTRANSFERASE"/>
    <property type="match status" value="1"/>
</dbReference>
<sequence>MQASGSPFAGVPKPLVPLAGRPLCRHAAETLAGAGDTLRLAVVPPGQAGEAVQAALEGLDYRCVTNPQPGRGLLSSFQAAAAALPAGLDGAVFALADMPLVSLATHRALREAATQAAAAQCVYGGVSAPPLWLPAHLFPALLALPDADNGPRALLRGPDVVRVPRPVAELLDVDTPQALAQAEARLPHPHSAR</sequence>
<dbReference type="Pfam" id="PF12804">
    <property type="entry name" value="NTP_transf_3"/>
    <property type="match status" value="1"/>
</dbReference>
<dbReference type="EMBL" id="CP002537">
    <property type="protein sequence ID" value="ADY27279.1"/>
    <property type="molecule type" value="Genomic_DNA"/>
</dbReference>
<accession>F0RPH3</accession>
<feature type="domain" description="MobA-like NTP transferase" evidence="1">
    <location>
        <begin position="8"/>
        <end position="156"/>
    </location>
</feature>
<evidence type="ECO:0000313" key="3">
    <source>
        <dbReference type="Proteomes" id="UP000007718"/>
    </source>
</evidence>
<proteinExistence type="predicted"/>